<dbReference type="InterPro" id="IPR006311">
    <property type="entry name" value="TAT_signal"/>
</dbReference>
<evidence type="ECO:0000259" key="2">
    <source>
        <dbReference type="Pfam" id="PF00884"/>
    </source>
</evidence>
<proteinExistence type="inferred from homology"/>
<dbReference type="InterPro" id="IPR017850">
    <property type="entry name" value="Alkaline_phosphatase_core_sf"/>
</dbReference>
<dbReference type="InterPro" id="IPR050738">
    <property type="entry name" value="Sulfatase"/>
</dbReference>
<dbReference type="Gene3D" id="3.40.720.10">
    <property type="entry name" value="Alkaline Phosphatase, subunit A"/>
    <property type="match status" value="1"/>
</dbReference>
<organism evidence="3">
    <name type="scientific">marine sediment metagenome</name>
    <dbReference type="NCBI Taxonomy" id="412755"/>
    <lineage>
        <taxon>unclassified sequences</taxon>
        <taxon>metagenomes</taxon>
        <taxon>ecological metagenomes</taxon>
    </lineage>
</organism>
<comment type="caution">
    <text evidence="3">The sequence shown here is derived from an EMBL/GenBank/DDBJ whole genome shotgun (WGS) entry which is preliminary data.</text>
</comment>
<accession>X1QGJ6</accession>
<name>X1QGJ6_9ZZZZ</name>
<dbReference type="InterPro" id="IPR000917">
    <property type="entry name" value="Sulfatase_N"/>
</dbReference>
<dbReference type="Pfam" id="PF00884">
    <property type="entry name" value="Sulfatase"/>
    <property type="match status" value="1"/>
</dbReference>
<feature type="non-terminal residue" evidence="3">
    <location>
        <position position="226"/>
    </location>
</feature>
<reference evidence="3" key="1">
    <citation type="journal article" date="2014" name="Front. Microbiol.">
        <title>High frequency of phylogenetically diverse reductive dehalogenase-homologous genes in deep subseafloor sedimentary metagenomes.</title>
        <authorList>
            <person name="Kawai M."/>
            <person name="Futagami T."/>
            <person name="Toyoda A."/>
            <person name="Takaki Y."/>
            <person name="Nishi S."/>
            <person name="Hori S."/>
            <person name="Arai W."/>
            <person name="Tsubouchi T."/>
            <person name="Morono Y."/>
            <person name="Uchiyama I."/>
            <person name="Ito T."/>
            <person name="Fujiyama A."/>
            <person name="Inagaki F."/>
            <person name="Takami H."/>
        </authorList>
    </citation>
    <scope>NUCLEOTIDE SEQUENCE</scope>
    <source>
        <strain evidence="3">Expedition CK06-06</strain>
    </source>
</reference>
<dbReference type="EMBL" id="BARV01033178">
    <property type="protein sequence ID" value="GAI42399.1"/>
    <property type="molecule type" value="Genomic_DNA"/>
</dbReference>
<sequence length="226" mass="24838">MTTQNSSISRREALLHGLTGAAALTGGAMLLQGSREAEGQAPKRPNIIIFHTDDQDFNTVGCYGYDVLTPHIDGLAGNGVRFNRGYVCTGVCMASRYGLITGQFPSRCPHPNFQRAYPKNVMTEPFFNTHLSVGQHNIASVMKSAGYKTGVVGKWGIGGVDRSALNKLERSSFWARAWRTMADDVNPRDPKVSDILAESHEQQVKDIKRFGFDYAVGITDNPEAWQ</sequence>
<protein>
    <recommendedName>
        <fullName evidence="2">Sulfatase N-terminal domain-containing protein</fullName>
    </recommendedName>
</protein>
<dbReference type="PANTHER" id="PTHR42693">
    <property type="entry name" value="ARYLSULFATASE FAMILY MEMBER"/>
    <property type="match status" value="1"/>
</dbReference>
<evidence type="ECO:0000256" key="1">
    <source>
        <dbReference type="ARBA" id="ARBA00008779"/>
    </source>
</evidence>
<comment type="similarity">
    <text evidence="1">Belongs to the sulfatase family.</text>
</comment>
<feature type="domain" description="Sulfatase N-terminal" evidence="2">
    <location>
        <begin position="45"/>
        <end position="180"/>
    </location>
</feature>
<dbReference type="PROSITE" id="PS51318">
    <property type="entry name" value="TAT"/>
    <property type="match status" value="1"/>
</dbReference>
<dbReference type="SUPFAM" id="SSF53649">
    <property type="entry name" value="Alkaline phosphatase-like"/>
    <property type="match status" value="1"/>
</dbReference>
<dbReference type="AlphaFoldDB" id="X1QGJ6"/>
<dbReference type="PANTHER" id="PTHR42693:SF33">
    <property type="entry name" value="ARYLSULFATASE"/>
    <property type="match status" value="1"/>
</dbReference>
<gene>
    <name evidence="3" type="ORF">S06H3_52195</name>
</gene>
<evidence type="ECO:0000313" key="3">
    <source>
        <dbReference type="EMBL" id="GAI42399.1"/>
    </source>
</evidence>
<dbReference type="GO" id="GO:0004065">
    <property type="term" value="F:arylsulfatase activity"/>
    <property type="evidence" value="ECO:0007669"/>
    <property type="project" value="TreeGrafter"/>
</dbReference>